<evidence type="ECO:0000256" key="1">
    <source>
        <dbReference type="SAM" id="MobiDB-lite"/>
    </source>
</evidence>
<protein>
    <submittedName>
        <fullName evidence="2">Uncharacterized protein</fullName>
    </submittedName>
</protein>
<comment type="caution">
    <text evidence="2">The sequence shown here is derived from an EMBL/GenBank/DDBJ whole genome shotgun (WGS) entry which is preliminary data.</text>
</comment>
<dbReference type="EMBL" id="JBHSPR010000042">
    <property type="protein sequence ID" value="MFC6021433.1"/>
    <property type="molecule type" value="Genomic_DNA"/>
</dbReference>
<sequence length="52" mass="5124">MEDGQPAGEDTQAIAAVDVPAGAAHTEVIVDDGGRCTPSKSALVSVRGTSAN</sequence>
<proteinExistence type="predicted"/>
<evidence type="ECO:0000313" key="3">
    <source>
        <dbReference type="Proteomes" id="UP001596203"/>
    </source>
</evidence>
<feature type="compositionally biased region" description="Polar residues" evidence="1">
    <location>
        <begin position="38"/>
        <end position="52"/>
    </location>
</feature>
<dbReference type="Proteomes" id="UP001596203">
    <property type="component" value="Unassembled WGS sequence"/>
</dbReference>
<gene>
    <name evidence="2" type="ORF">ACFP2T_35355</name>
</gene>
<keyword evidence="3" id="KW-1185">Reference proteome</keyword>
<feature type="region of interest" description="Disordered" evidence="1">
    <location>
        <begin position="31"/>
        <end position="52"/>
    </location>
</feature>
<evidence type="ECO:0000313" key="2">
    <source>
        <dbReference type="EMBL" id="MFC6021433.1"/>
    </source>
</evidence>
<accession>A0ABW1KKN8</accession>
<name>A0ABW1KKN8_9ACTN</name>
<organism evidence="2 3">
    <name type="scientific">Plantactinospora solaniradicis</name>
    <dbReference type="NCBI Taxonomy" id="1723736"/>
    <lineage>
        <taxon>Bacteria</taxon>
        <taxon>Bacillati</taxon>
        <taxon>Actinomycetota</taxon>
        <taxon>Actinomycetes</taxon>
        <taxon>Micromonosporales</taxon>
        <taxon>Micromonosporaceae</taxon>
        <taxon>Plantactinospora</taxon>
    </lineage>
</organism>
<reference evidence="3" key="1">
    <citation type="journal article" date="2019" name="Int. J. Syst. Evol. Microbiol.">
        <title>The Global Catalogue of Microorganisms (GCM) 10K type strain sequencing project: providing services to taxonomists for standard genome sequencing and annotation.</title>
        <authorList>
            <consortium name="The Broad Institute Genomics Platform"/>
            <consortium name="The Broad Institute Genome Sequencing Center for Infectious Disease"/>
            <person name="Wu L."/>
            <person name="Ma J."/>
        </authorList>
    </citation>
    <scope>NUCLEOTIDE SEQUENCE [LARGE SCALE GENOMIC DNA]</scope>
    <source>
        <strain evidence="3">ZS-35-S2</strain>
    </source>
</reference>
<dbReference type="RefSeq" id="WP_377429591.1">
    <property type="nucleotide sequence ID" value="NZ_JBHSPR010000042.1"/>
</dbReference>